<protein>
    <recommendedName>
        <fullName evidence="1">N-acetyltransferase domain-containing protein</fullName>
    </recommendedName>
</protein>
<sequence>MQSAITQIEIRCVETPQDQQAFIDLPRLIYQNDRNWVPALDSTVAEIFDSNHPFFEYGEMECFLAFRHNQLVGRVASVINRRLIALEGKKVGLFGFFECFEDLTVAQALLEAVQQWLRDRGIEVVRGPIDLSTDQRCLFLIDGFDSPPMFNTAYNPPYYPKFLEQLGWYKAKDAVAYILDVNSAPSKALSRGYEIAKKSGLTFRHINIASEYFESECRQIYHLSKISYSNRNGSWNYNPSTEAEFLRNAQQLRSLIDPNCIWIAEDPTKDKEMVGAIIGIPDYNLVLRHLNGRLNWCSQLKFLWYRRMIDQGRVILIASRPDYRHKMVPLALIYLILTNHSQSYKKYRRAELSWVWEDNLPSRKLIEISGGKVYKTYRLYEKAL</sequence>
<dbReference type="PANTHER" id="PTHR41368">
    <property type="entry name" value="PROTEIN YGHO"/>
    <property type="match status" value="1"/>
</dbReference>
<dbReference type="InterPro" id="IPR039968">
    <property type="entry name" value="BcerS-like"/>
</dbReference>
<dbReference type="RefSeq" id="WP_316436749.1">
    <property type="nucleotide sequence ID" value="NZ_CP053587.1"/>
</dbReference>
<organism evidence="2">
    <name type="scientific">Leptolyngbya sp. NK1-12</name>
    <dbReference type="NCBI Taxonomy" id="2547451"/>
    <lineage>
        <taxon>Bacteria</taxon>
        <taxon>Bacillati</taxon>
        <taxon>Cyanobacteriota</taxon>
        <taxon>Cyanophyceae</taxon>
        <taxon>Leptolyngbyales</taxon>
        <taxon>Leptolyngbyaceae</taxon>
        <taxon>Leptolyngbya group</taxon>
        <taxon>Leptolyngbya</taxon>
    </lineage>
</organism>
<evidence type="ECO:0000313" key="2">
    <source>
        <dbReference type="EMBL" id="WNZ27124.1"/>
    </source>
</evidence>
<gene>
    <name evidence="2" type="ORF">HJG54_29885</name>
</gene>
<dbReference type="PANTHER" id="PTHR41368:SF1">
    <property type="entry name" value="PROTEIN YGHO"/>
    <property type="match status" value="1"/>
</dbReference>
<name>A0AA96WL38_9CYAN</name>
<dbReference type="AlphaFoldDB" id="A0AA96WL38"/>
<reference evidence="2" key="1">
    <citation type="submission" date="2020-05" db="EMBL/GenBank/DDBJ databases">
        <authorList>
            <person name="Zhu T."/>
            <person name="Keshari N."/>
            <person name="Lu X."/>
        </authorList>
    </citation>
    <scope>NUCLEOTIDE SEQUENCE</scope>
    <source>
        <strain evidence="2">NK1-12</strain>
    </source>
</reference>
<proteinExistence type="predicted"/>
<dbReference type="InterPro" id="IPR000182">
    <property type="entry name" value="GNAT_dom"/>
</dbReference>
<feature type="domain" description="N-acetyltransferase" evidence="1">
    <location>
        <begin position="8"/>
        <end position="175"/>
    </location>
</feature>
<dbReference type="InterPro" id="IPR016181">
    <property type="entry name" value="Acyl_CoA_acyltransferase"/>
</dbReference>
<accession>A0AA96WL38</accession>
<dbReference type="Gene3D" id="3.40.630.30">
    <property type="match status" value="1"/>
</dbReference>
<dbReference type="GO" id="GO:0016747">
    <property type="term" value="F:acyltransferase activity, transferring groups other than amino-acyl groups"/>
    <property type="evidence" value="ECO:0007669"/>
    <property type="project" value="InterPro"/>
</dbReference>
<dbReference type="PROSITE" id="PS51186">
    <property type="entry name" value="GNAT"/>
    <property type="match status" value="1"/>
</dbReference>
<dbReference type="SUPFAM" id="SSF55729">
    <property type="entry name" value="Acyl-CoA N-acyltransferases (Nat)"/>
    <property type="match status" value="1"/>
</dbReference>
<dbReference type="EMBL" id="CP053587">
    <property type="protein sequence ID" value="WNZ27124.1"/>
    <property type="molecule type" value="Genomic_DNA"/>
</dbReference>
<evidence type="ECO:0000259" key="1">
    <source>
        <dbReference type="PROSITE" id="PS51186"/>
    </source>
</evidence>